<evidence type="ECO:0000256" key="1">
    <source>
        <dbReference type="SAM" id="MobiDB-lite"/>
    </source>
</evidence>
<reference evidence="2 3" key="1">
    <citation type="submission" date="2017-10" db="EMBL/GenBank/DDBJ databases">
        <authorList>
            <person name="Banno H."/>
            <person name="Chua N.-H."/>
        </authorList>
    </citation>
    <scope>NUCLEOTIDE SEQUENCE [LARGE SCALE GENOMIC DNA]</scope>
    <source>
        <strain evidence="2 3">YW11</strain>
    </source>
</reference>
<accession>A0A2C7A372</accession>
<dbReference type="RefSeq" id="WP_099095894.1">
    <property type="nucleotide sequence ID" value="NZ_PDNU01000023.1"/>
</dbReference>
<feature type="region of interest" description="Disordered" evidence="1">
    <location>
        <begin position="29"/>
        <end position="50"/>
    </location>
</feature>
<gene>
    <name evidence="2" type="ORF">CR162_12580</name>
</gene>
<evidence type="ECO:0000313" key="2">
    <source>
        <dbReference type="EMBL" id="PHK94518.1"/>
    </source>
</evidence>
<feature type="compositionally biased region" description="Polar residues" evidence="1">
    <location>
        <begin position="37"/>
        <end position="50"/>
    </location>
</feature>
<organism evidence="2 3">
    <name type="scientific">Teichococcus rhizosphaerae</name>
    <dbReference type="NCBI Taxonomy" id="1335062"/>
    <lineage>
        <taxon>Bacteria</taxon>
        <taxon>Pseudomonadati</taxon>
        <taxon>Pseudomonadota</taxon>
        <taxon>Alphaproteobacteria</taxon>
        <taxon>Acetobacterales</taxon>
        <taxon>Roseomonadaceae</taxon>
        <taxon>Roseomonas</taxon>
    </lineage>
</organism>
<sequence length="77" mass="7902">MPAIEGGGMAKKSLPLTRSVTCGLTGGRRAAPLPQCPMTQQPGRTASPSQFGQHFLPAVLAFAAGPDIRAWWGAGVA</sequence>
<dbReference type="EMBL" id="PDNU01000023">
    <property type="protein sequence ID" value="PHK94518.1"/>
    <property type="molecule type" value="Genomic_DNA"/>
</dbReference>
<evidence type="ECO:0000313" key="3">
    <source>
        <dbReference type="Proteomes" id="UP000223527"/>
    </source>
</evidence>
<comment type="caution">
    <text evidence="2">The sequence shown here is derived from an EMBL/GenBank/DDBJ whole genome shotgun (WGS) entry which is preliminary data.</text>
</comment>
<proteinExistence type="predicted"/>
<protein>
    <submittedName>
        <fullName evidence="2">Uncharacterized protein</fullName>
    </submittedName>
</protein>
<dbReference type="Proteomes" id="UP000223527">
    <property type="component" value="Unassembled WGS sequence"/>
</dbReference>
<dbReference type="OrthoDB" id="9841158at2"/>
<dbReference type="AlphaFoldDB" id="A0A2C7A372"/>
<name>A0A2C7A372_9PROT</name>
<keyword evidence="3" id="KW-1185">Reference proteome</keyword>